<accession>A0A5B7HUG4</accession>
<gene>
    <name evidence="1" type="ORF">E2C01_067693</name>
</gene>
<protein>
    <submittedName>
        <fullName evidence="1">Uncharacterized protein</fullName>
    </submittedName>
</protein>
<proteinExistence type="predicted"/>
<organism evidence="1 2">
    <name type="scientific">Portunus trituberculatus</name>
    <name type="common">Swimming crab</name>
    <name type="synonym">Neptunus trituberculatus</name>
    <dbReference type="NCBI Taxonomy" id="210409"/>
    <lineage>
        <taxon>Eukaryota</taxon>
        <taxon>Metazoa</taxon>
        <taxon>Ecdysozoa</taxon>
        <taxon>Arthropoda</taxon>
        <taxon>Crustacea</taxon>
        <taxon>Multicrustacea</taxon>
        <taxon>Malacostraca</taxon>
        <taxon>Eumalacostraca</taxon>
        <taxon>Eucarida</taxon>
        <taxon>Decapoda</taxon>
        <taxon>Pleocyemata</taxon>
        <taxon>Brachyura</taxon>
        <taxon>Eubrachyura</taxon>
        <taxon>Portunoidea</taxon>
        <taxon>Portunidae</taxon>
        <taxon>Portuninae</taxon>
        <taxon>Portunus</taxon>
    </lineage>
</organism>
<evidence type="ECO:0000313" key="2">
    <source>
        <dbReference type="Proteomes" id="UP000324222"/>
    </source>
</evidence>
<reference evidence="1 2" key="1">
    <citation type="submission" date="2019-05" db="EMBL/GenBank/DDBJ databases">
        <title>Another draft genome of Portunus trituberculatus and its Hox gene families provides insights of decapod evolution.</title>
        <authorList>
            <person name="Jeong J.-H."/>
            <person name="Song I."/>
            <person name="Kim S."/>
            <person name="Choi T."/>
            <person name="Kim D."/>
            <person name="Ryu S."/>
            <person name="Kim W."/>
        </authorList>
    </citation>
    <scope>NUCLEOTIDE SEQUENCE [LARGE SCALE GENOMIC DNA]</scope>
    <source>
        <tissue evidence="1">Muscle</tissue>
    </source>
</reference>
<comment type="caution">
    <text evidence="1">The sequence shown here is derived from an EMBL/GenBank/DDBJ whole genome shotgun (WGS) entry which is preliminary data.</text>
</comment>
<evidence type="ECO:0000313" key="1">
    <source>
        <dbReference type="EMBL" id="MPC73366.1"/>
    </source>
</evidence>
<dbReference type="AlphaFoldDB" id="A0A5B7HUG4"/>
<sequence>MMALILKHFSAAPSTISLLYIFILIFLIRTPLPSHPIPLPHHFPLPTTIHYIFLSPYVQCLQQHRSVTQHPPPSRSIVVTLAGKQEGVIQCLSRHVQADAIGMGVLDKLLSVTDG</sequence>
<dbReference type="EMBL" id="VSRR010036655">
    <property type="protein sequence ID" value="MPC73366.1"/>
    <property type="molecule type" value="Genomic_DNA"/>
</dbReference>
<keyword evidence="2" id="KW-1185">Reference proteome</keyword>
<dbReference type="Proteomes" id="UP000324222">
    <property type="component" value="Unassembled WGS sequence"/>
</dbReference>
<name>A0A5B7HUG4_PORTR</name>